<dbReference type="AlphaFoldDB" id="A0A949JW02"/>
<gene>
    <name evidence="1" type="ORF">KTH89_00810</name>
</gene>
<accession>A0A949JW02</accession>
<protein>
    <submittedName>
        <fullName evidence="1">Uncharacterized protein</fullName>
    </submittedName>
</protein>
<proteinExistence type="predicted"/>
<dbReference type="EMBL" id="JAHQCW010000001">
    <property type="protein sequence ID" value="MBU9735056.1"/>
    <property type="molecule type" value="Genomic_DNA"/>
</dbReference>
<evidence type="ECO:0000313" key="1">
    <source>
        <dbReference type="EMBL" id="MBU9735056.1"/>
    </source>
</evidence>
<sequence>MKPSDSVLGRTDAAVDELLLYRGADYLLSDQILIHQPTLDEICLYGEKEYYQMVITLTSAPADLKWQLWDMGIDYTKIDEFQLFYSFLSKYYGREQTSILFGDLDLQKFEPYVNKENQEVVMYDSAGELMIDAQLYRKMTRYLRQMHGLVKDEKKPANETTKQILIEDARDEYLRYKDKEYHSHLRNMISAMVNSEGFKYNLDQVWNMKIYAFMDSVRRIAKIKNAGLLLESGYSGFGISLKEINKKELDWMGDLD</sequence>
<dbReference type="Proteomes" id="UP000712157">
    <property type="component" value="Unassembled WGS sequence"/>
</dbReference>
<reference evidence="1" key="1">
    <citation type="submission" date="2021-06" db="EMBL/GenBank/DDBJ databases">
        <title>Description of novel taxa of the family Lachnospiraceae.</title>
        <authorList>
            <person name="Chaplin A.V."/>
            <person name="Sokolova S.R."/>
            <person name="Pikina A.P."/>
            <person name="Korzhanova M."/>
            <person name="Belova V."/>
            <person name="Korostin D."/>
            <person name="Efimov B.A."/>
        </authorList>
    </citation>
    <scope>NUCLEOTIDE SEQUENCE</scope>
    <source>
        <strain evidence="1">ASD5720</strain>
    </source>
</reference>
<dbReference type="RefSeq" id="WP_238720273.1">
    <property type="nucleotide sequence ID" value="NZ_JAHQCW010000001.1"/>
</dbReference>
<name>A0A949JW02_9FIRM</name>
<evidence type="ECO:0000313" key="2">
    <source>
        <dbReference type="Proteomes" id="UP000712157"/>
    </source>
</evidence>
<organism evidence="1 2">
    <name type="scientific">Diplocloster agilis</name>
    <dbReference type="NCBI Taxonomy" id="2850323"/>
    <lineage>
        <taxon>Bacteria</taxon>
        <taxon>Bacillati</taxon>
        <taxon>Bacillota</taxon>
        <taxon>Clostridia</taxon>
        <taxon>Lachnospirales</taxon>
        <taxon>Lachnospiraceae</taxon>
        <taxon>Diplocloster</taxon>
    </lineage>
</organism>
<keyword evidence="2" id="KW-1185">Reference proteome</keyword>
<comment type="caution">
    <text evidence="1">The sequence shown here is derived from an EMBL/GenBank/DDBJ whole genome shotgun (WGS) entry which is preliminary data.</text>
</comment>